<dbReference type="EMBL" id="CP053840">
    <property type="protein sequence ID" value="QKF66568.1"/>
    <property type="molecule type" value="Genomic_DNA"/>
</dbReference>
<sequence length="97" mass="11206">MVMKIEPKDDIELAIWDEIETLNENIEIVASLLKDMNIPFLAARNAQELLTMFVQIKNLFKDGNEKIEKKMTILEKLPLLYLQISFIRNQIKSGVSA</sequence>
<gene>
    <name evidence="1" type="ORF">AVENP_1013</name>
</gene>
<dbReference type="Proteomes" id="UP000503482">
    <property type="component" value="Chromosome"/>
</dbReference>
<protein>
    <submittedName>
        <fullName evidence="1">Uncharacterized protein</fullName>
    </submittedName>
</protein>
<proteinExistence type="predicted"/>
<dbReference type="KEGG" id="avp:AVENP_1013"/>
<reference evidence="1 2" key="1">
    <citation type="submission" date="2020-05" db="EMBL/GenBank/DDBJ databases">
        <title>Complete genome sequencing of Campylobacter and Arcobacter type strains.</title>
        <authorList>
            <person name="Miller W.G."/>
            <person name="Yee E."/>
        </authorList>
    </citation>
    <scope>NUCLEOTIDE SEQUENCE [LARGE SCALE GENOMIC DNA]</scope>
    <source>
        <strain evidence="1 2">LMG 26156</strain>
    </source>
</reference>
<evidence type="ECO:0000313" key="2">
    <source>
        <dbReference type="Proteomes" id="UP000503482"/>
    </source>
</evidence>
<organism evidence="1 2">
    <name type="scientific">Arcobacter venerupis</name>
    <dbReference type="NCBI Taxonomy" id="1054033"/>
    <lineage>
        <taxon>Bacteria</taxon>
        <taxon>Pseudomonadati</taxon>
        <taxon>Campylobacterota</taxon>
        <taxon>Epsilonproteobacteria</taxon>
        <taxon>Campylobacterales</taxon>
        <taxon>Arcobacteraceae</taxon>
        <taxon>Arcobacter</taxon>
    </lineage>
</organism>
<evidence type="ECO:0000313" key="1">
    <source>
        <dbReference type="EMBL" id="QKF66568.1"/>
    </source>
</evidence>
<name>A0AAE7B730_9BACT</name>
<keyword evidence="2" id="KW-1185">Reference proteome</keyword>
<accession>A0AAE7B730</accession>
<dbReference type="AlphaFoldDB" id="A0AAE7B730"/>